<dbReference type="PANTHER" id="PTHR24346">
    <property type="entry name" value="MAP/MICROTUBULE AFFINITY-REGULATING KINASE"/>
    <property type="match status" value="1"/>
</dbReference>
<dbReference type="InterPro" id="IPR000719">
    <property type="entry name" value="Prot_kinase_dom"/>
</dbReference>
<name>A0A9P1DFH2_9DINO</name>
<dbReference type="Proteomes" id="UP001152797">
    <property type="component" value="Unassembled WGS sequence"/>
</dbReference>
<dbReference type="Gene3D" id="1.10.510.10">
    <property type="entry name" value="Transferase(Phosphotransferase) domain 1"/>
    <property type="match status" value="1"/>
</dbReference>
<evidence type="ECO:0000256" key="1">
    <source>
        <dbReference type="ARBA" id="ARBA00022527"/>
    </source>
</evidence>
<evidence type="ECO:0000313" key="8">
    <source>
        <dbReference type="EMBL" id="CAL1161419.1"/>
    </source>
</evidence>
<evidence type="ECO:0000313" key="9">
    <source>
        <dbReference type="EMBL" id="CAL4795356.1"/>
    </source>
</evidence>
<dbReference type="Pfam" id="PF00069">
    <property type="entry name" value="Pkinase"/>
    <property type="match status" value="1"/>
</dbReference>
<dbReference type="GO" id="GO:0035556">
    <property type="term" value="P:intracellular signal transduction"/>
    <property type="evidence" value="ECO:0007669"/>
    <property type="project" value="TreeGrafter"/>
</dbReference>
<keyword evidence="10" id="KW-1185">Reference proteome</keyword>
<dbReference type="GO" id="GO:0005737">
    <property type="term" value="C:cytoplasm"/>
    <property type="evidence" value="ECO:0007669"/>
    <property type="project" value="TreeGrafter"/>
</dbReference>
<evidence type="ECO:0000256" key="2">
    <source>
        <dbReference type="ARBA" id="ARBA00022679"/>
    </source>
</evidence>
<dbReference type="AlphaFoldDB" id="A0A9P1DFH2"/>
<protein>
    <submittedName>
        <fullName evidence="9">RAC family serine/threonine-protein kinase-like</fullName>
    </submittedName>
</protein>
<reference evidence="7" key="1">
    <citation type="submission" date="2022-10" db="EMBL/GenBank/DDBJ databases">
        <authorList>
            <person name="Chen Y."/>
            <person name="Dougan E. K."/>
            <person name="Chan C."/>
            <person name="Rhodes N."/>
            <person name="Thang M."/>
        </authorList>
    </citation>
    <scope>NUCLEOTIDE SEQUENCE</scope>
</reference>
<dbReference type="SUPFAM" id="SSF56112">
    <property type="entry name" value="Protein kinase-like (PK-like)"/>
    <property type="match status" value="1"/>
</dbReference>
<evidence type="ECO:0000259" key="6">
    <source>
        <dbReference type="PROSITE" id="PS50011"/>
    </source>
</evidence>
<evidence type="ECO:0000256" key="5">
    <source>
        <dbReference type="ARBA" id="ARBA00022840"/>
    </source>
</evidence>
<dbReference type="GO" id="GO:0004674">
    <property type="term" value="F:protein serine/threonine kinase activity"/>
    <property type="evidence" value="ECO:0007669"/>
    <property type="project" value="UniProtKB-KW"/>
</dbReference>
<keyword evidence="1" id="KW-0723">Serine/threonine-protein kinase</keyword>
<dbReference type="PANTHER" id="PTHR24346:SF82">
    <property type="entry name" value="KP78A-RELATED"/>
    <property type="match status" value="1"/>
</dbReference>
<dbReference type="OrthoDB" id="412517at2759"/>
<evidence type="ECO:0000256" key="3">
    <source>
        <dbReference type="ARBA" id="ARBA00022741"/>
    </source>
</evidence>
<keyword evidence="4 9" id="KW-0418">Kinase</keyword>
<feature type="domain" description="Protein kinase" evidence="6">
    <location>
        <begin position="1"/>
        <end position="156"/>
    </location>
</feature>
<keyword evidence="3" id="KW-0547">Nucleotide-binding</keyword>
<gene>
    <name evidence="7" type="ORF">C1SCF055_LOCUS33528</name>
</gene>
<sequence length="192" mass="21625">RDVKPKNVLLSAYDEAKLADFGLALYVGRKFFSEQEMPLAGTPSFWAPELILGVEGPVHEVAFDPFKTDAYSFGVTLLLMLLGEDCADVQADDDDCTWMIPRSWQNDDQRTAELTQQVQRGRLSPEALDLLEKVMTLRQSKRSRLANPEIRQHDFFLKALNCQDLAAHLLGEASRRSISVPSPVRRSQPSHP</sequence>
<reference evidence="8" key="2">
    <citation type="submission" date="2024-04" db="EMBL/GenBank/DDBJ databases">
        <authorList>
            <person name="Chen Y."/>
            <person name="Shah S."/>
            <person name="Dougan E. K."/>
            <person name="Thang M."/>
            <person name="Chan C."/>
        </authorList>
    </citation>
    <scope>NUCLEOTIDE SEQUENCE [LARGE SCALE GENOMIC DNA]</scope>
</reference>
<evidence type="ECO:0000313" key="10">
    <source>
        <dbReference type="Proteomes" id="UP001152797"/>
    </source>
</evidence>
<feature type="non-terminal residue" evidence="7">
    <location>
        <position position="192"/>
    </location>
</feature>
<dbReference type="EMBL" id="CAMXCT020004188">
    <property type="protein sequence ID" value="CAL1161419.1"/>
    <property type="molecule type" value="Genomic_DNA"/>
</dbReference>
<evidence type="ECO:0000313" key="7">
    <source>
        <dbReference type="EMBL" id="CAI4008044.1"/>
    </source>
</evidence>
<keyword evidence="5" id="KW-0067">ATP-binding</keyword>
<evidence type="ECO:0000256" key="4">
    <source>
        <dbReference type="ARBA" id="ARBA00022777"/>
    </source>
</evidence>
<proteinExistence type="predicted"/>
<keyword evidence="2" id="KW-0808">Transferase</keyword>
<dbReference type="GO" id="GO:0005524">
    <property type="term" value="F:ATP binding"/>
    <property type="evidence" value="ECO:0007669"/>
    <property type="project" value="UniProtKB-KW"/>
</dbReference>
<comment type="caution">
    <text evidence="7">The sequence shown here is derived from an EMBL/GenBank/DDBJ whole genome shotgun (WGS) entry which is preliminary data.</text>
</comment>
<dbReference type="EMBL" id="CAMXCT030004188">
    <property type="protein sequence ID" value="CAL4795356.1"/>
    <property type="molecule type" value="Genomic_DNA"/>
</dbReference>
<dbReference type="InterPro" id="IPR011009">
    <property type="entry name" value="Kinase-like_dom_sf"/>
</dbReference>
<dbReference type="PROSITE" id="PS50011">
    <property type="entry name" value="PROTEIN_KINASE_DOM"/>
    <property type="match status" value="1"/>
</dbReference>
<dbReference type="EMBL" id="CAMXCT010004188">
    <property type="protein sequence ID" value="CAI4008044.1"/>
    <property type="molecule type" value="Genomic_DNA"/>
</dbReference>
<accession>A0A9P1DFH2</accession>
<organism evidence="7">
    <name type="scientific">Cladocopium goreaui</name>
    <dbReference type="NCBI Taxonomy" id="2562237"/>
    <lineage>
        <taxon>Eukaryota</taxon>
        <taxon>Sar</taxon>
        <taxon>Alveolata</taxon>
        <taxon>Dinophyceae</taxon>
        <taxon>Suessiales</taxon>
        <taxon>Symbiodiniaceae</taxon>
        <taxon>Cladocopium</taxon>
    </lineage>
</organism>